<gene>
    <name evidence="1" type="ORF">SAMN02910451_02257</name>
</gene>
<dbReference type="Pfam" id="PF12672">
    <property type="entry name" value="DUF3793"/>
    <property type="match status" value="1"/>
</dbReference>
<organism evidence="1 2">
    <name type="scientific">Butyrivibrio hungatei</name>
    <dbReference type="NCBI Taxonomy" id="185008"/>
    <lineage>
        <taxon>Bacteria</taxon>
        <taxon>Bacillati</taxon>
        <taxon>Bacillota</taxon>
        <taxon>Clostridia</taxon>
        <taxon>Lachnospirales</taxon>
        <taxon>Lachnospiraceae</taxon>
        <taxon>Butyrivibrio</taxon>
    </lineage>
</organism>
<dbReference type="OrthoDB" id="5393676at2"/>
<accession>A0A1G5F501</accession>
<dbReference type="RefSeq" id="WP_026667908.1">
    <property type="nucleotide sequence ID" value="NZ_FMUR01000013.1"/>
</dbReference>
<keyword evidence="2" id="KW-1185">Reference proteome</keyword>
<dbReference type="Proteomes" id="UP000183047">
    <property type="component" value="Unassembled WGS sequence"/>
</dbReference>
<proteinExistence type="predicted"/>
<sequence length="183" mass="21082">MGDQLLISLCSPTLAGLKTGNLFTVDIDDRESFNKEVRDFNYRFAKKGLRMIPVKYYEKRVLVYVYRPDFLKRDFANKEVCKVLKEKGYSYSNADLCVAELAKHLRQDSKFPHEIGLFLGYPVTDVLGFMKSPDEGVKYTGFWKVYGDTKSALETFDKYKKVTEIYSTAHRNGVPLEQLTVVC</sequence>
<evidence type="ECO:0000313" key="2">
    <source>
        <dbReference type="Proteomes" id="UP000183047"/>
    </source>
</evidence>
<protein>
    <recommendedName>
        <fullName evidence="3">DUF3793 domain-containing protein</fullName>
    </recommendedName>
</protein>
<reference evidence="2" key="1">
    <citation type="submission" date="2016-10" db="EMBL/GenBank/DDBJ databases">
        <authorList>
            <person name="Varghese N."/>
            <person name="Submissions S."/>
        </authorList>
    </citation>
    <scope>NUCLEOTIDE SEQUENCE [LARGE SCALE GENOMIC DNA]</scope>
    <source>
        <strain evidence="2">XBD2006</strain>
    </source>
</reference>
<evidence type="ECO:0000313" key="1">
    <source>
        <dbReference type="EMBL" id="SCY34302.1"/>
    </source>
</evidence>
<dbReference type="EMBL" id="FMUR01000013">
    <property type="protein sequence ID" value="SCY34302.1"/>
    <property type="molecule type" value="Genomic_DNA"/>
</dbReference>
<evidence type="ECO:0008006" key="3">
    <source>
        <dbReference type="Google" id="ProtNLM"/>
    </source>
</evidence>
<name>A0A1G5F501_9FIRM</name>
<dbReference type="AlphaFoldDB" id="A0A1G5F501"/>
<dbReference type="InterPro" id="IPR024523">
    <property type="entry name" value="DUF3793"/>
</dbReference>